<dbReference type="InterPro" id="IPR024455">
    <property type="entry name" value="Phage_capsid"/>
</dbReference>
<keyword evidence="5" id="KW-1185">Reference proteome</keyword>
<name>A0ABT5WXZ2_9SPHN</name>
<evidence type="ECO:0000256" key="2">
    <source>
        <dbReference type="SAM" id="SignalP"/>
    </source>
</evidence>
<feature type="signal peptide" evidence="2">
    <location>
        <begin position="1"/>
        <end position="25"/>
    </location>
</feature>
<dbReference type="Gene3D" id="3.30.2320.10">
    <property type="entry name" value="hypothetical protein PF0899 domain"/>
    <property type="match status" value="1"/>
</dbReference>
<dbReference type="RefSeq" id="WP_275230894.1">
    <property type="nucleotide sequence ID" value="NZ_JARESE010000122.1"/>
</dbReference>
<proteinExistence type="predicted"/>
<dbReference type="SUPFAM" id="SSF56563">
    <property type="entry name" value="Major capsid protein gp5"/>
    <property type="match status" value="1"/>
</dbReference>
<evidence type="ECO:0000259" key="3">
    <source>
        <dbReference type="Pfam" id="PF05065"/>
    </source>
</evidence>
<sequence>MKHTSRAAMIAAGAAVVSSPRAVFAMPRADGADPKALVAQINTAFEEFKTVNNAALAGKADDAVVSEKLGKINDSINDLTVALEKAQADLAAAQLGGGGGDEVSAEVREHAGVFNTWFRKGDRAIDADLRDLEVKAKLTTQSDPDGGYLVPETMEAGIDRVLGKQSAIRSISRVINISGQTYKKLVNMGGASSGWVGEQQARTETTTPTLREIAINVHELYAQPAATQTALDDAVFNVEQWLADEVSIEFAEQEGGAFANGDGVSKPRGIFNYPTVLNDNYAWGKLGFVKTGAAAAFVAPTSELSPADCMIDLYYSLKSGYRNNASWLTSDKVLGTIRKFKDGDGNYLWAAPTGTADVPTILQKPVVTDDNVPALGANAFPVAFGDFNRGYTVVDRQGIRVLRDPYTSKPNVLFYTTKRVGGGVTNFEAIKLLKCSL</sequence>
<feature type="chain" id="PRO_5046312550" evidence="2">
    <location>
        <begin position="26"/>
        <end position="437"/>
    </location>
</feature>
<reference evidence="4 5" key="1">
    <citation type="submission" date="2023-03" db="EMBL/GenBank/DDBJ databases">
        <title>NovoSphingobium album sp. nov. isolated from polycyclic aromatic hydrocarbons- and heavy-metal polluted soil.</title>
        <authorList>
            <person name="Liu Z."/>
            <person name="Wang K."/>
        </authorList>
    </citation>
    <scope>NUCLEOTIDE SEQUENCE [LARGE SCALE GENOMIC DNA]</scope>
    <source>
        <strain evidence="4 5">H3SJ31-1</strain>
    </source>
</reference>
<evidence type="ECO:0000313" key="5">
    <source>
        <dbReference type="Proteomes" id="UP001216253"/>
    </source>
</evidence>
<accession>A0ABT5WXZ2</accession>
<dbReference type="Proteomes" id="UP001216253">
    <property type="component" value="Unassembled WGS sequence"/>
</dbReference>
<comment type="caution">
    <text evidence="4">The sequence shown here is derived from an EMBL/GenBank/DDBJ whole genome shotgun (WGS) entry which is preliminary data.</text>
</comment>
<dbReference type="NCBIfam" id="TIGR01554">
    <property type="entry name" value="major_cap_HK97"/>
    <property type="match status" value="1"/>
</dbReference>
<keyword evidence="2" id="KW-0732">Signal</keyword>
<dbReference type="Gene3D" id="3.30.2400.10">
    <property type="entry name" value="Major capsid protein gp5"/>
    <property type="match status" value="1"/>
</dbReference>
<dbReference type="EMBL" id="JARESE010000122">
    <property type="protein sequence ID" value="MDE8654778.1"/>
    <property type="molecule type" value="Genomic_DNA"/>
</dbReference>
<comment type="subcellular location">
    <subcellularLocation>
        <location evidence="1">Virion</location>
    </subcellularLocation>
</comment>
<feature type="domain" description="Phage capsid-like C-terminal" evidence="3">
    <location>
        <begin position="146"/>
        <end position="435"/>
    </location>
</feature>
<evidence type="ECO:0000256" key="1">
    <source>
        <dbReference type="ARBA" id="ARBA00004328"/>
    </source>
</evidence>
<organism evidence="4 5">
    <name type="scientific">Novosphingobium album</name>
    <name type="common">ex Liu et al. 2023</name>
    <dbReference type="NCBI Taxonomy" id="3031130"/>
    <lineage>
        <taxon>Bacteria</taxon>
        <taxon>Pseudomonadati</taxon>
        <taxon>Pseudomonadota</taxon>
        <taxon>Alphaproteobacteria</taxon>
        <taxon>Sphingomonadales</taxon>
        <taxon>Sphingomonadaceae</taxon>
        <taxon>Novosphingobium</taxon>
    </lineage>
</organism>
<gene>
    <name evidence="4" type="ORF">PYV00_24085</name>
</gene>
<dbReference type="InterPro" id="IPR054612">
    <property type="entry name" value="Phage_capsid-like_C"/>
</dbReference>
<evidence type="ECO:0000313" key="4">
    <source>
        <dbReference type="EMBL" id="MDE8654778.1"/>
    </source>
</evidence>
<dbReference type="Pfam" id="PF05065">
    <property type="entry name" value="Phage_capsid"/>
    <property type="match status" value="1"/>
</dbReference>
<protein>
    <submittedName>
        <fullName evidence="4">Phage major capsid protein</fullName>
    </submittedName>
</protein>